<feature type="compositionally biased region" description="Low complexity" evidence="1">
    <location>
        <begin position="1"/>
        <end position="24"/>
    </location>
</feature>
<dbReference type="EMBL" id="FXAZ01000003">
    <property type="protein sequence ID" value="SMG45702.1"/>
    <property type="molecule type" value="Genomic_DNA"/>
</dbReference>
<keyword evidence="2" id="KW-0472">Membrane</keyword>
<feature type="region of interest" description="Disordered" evidence="1">
    <location>
        <begin position="1"/>
        <end position="33"/>
    </location>
</feature>
<dbReference type="RefSeq" id="WP_085494935.1">
    <property type="nucleotide sequence ID" value="NZ_FXAZ01000003.1"/>
</dbReference>
<dbReference type="CDD" id="cd12797">
    <property type="entry name" value="M23_peptidase"/>
    <property type="match status" value="1"/>
</dbReference>
<evidence type="ECO:0000313" key="5">
    <source>
        <dbReference type="Proteomes" id="UP000193834"/>
    </source>
</evidence>
<gene>
    <name evidence="4" type="ORF">SAMN06295960_2774</name>
</gene>
<evidence type="ECO:0000256" key="2">
    <source>
        <dbReference type="SAM" id="Phobius"/>
    </source>
</evidence>
<dbReference type="InterPro" id="IPR016047">
    <property type="entry name" value="M23ase_b-sheet_dom"/>
</dbReference>
<evidence type="ECO:0000256" key="1">
    <source>
        <dbReference type="SAM" id="MobiDB-lite"/>
    </source>
</evidence>
<sequence>MSEQNQNSKNNKSTTSSSTNSTNTPEAQKLSGAQAVQTSGWRKLLAKKWVFPTVYIAAAAIILTLVWVYQGTQLDKQTSTTAHETVSESTTDVTKETQEQAEEMVANNESLGWPVEDAQAINVVKGFYDEKASEEERIAATVEYNQTFSPNTGIDIAREDKQGFDVLAAMTGTVTRAEQHPIMGSVVEIEHPNGMKTVYQSVADVTVKKGDAVKKGEKIATAGRSEMEKDLDVHVHFELYENNQLVNPTSYLSKN</sequence>
<dbReference type="PANTHER" id="PTHR21666">
    <property type="entry name" value="PEPTIDASE-RELATED"/>
    <property type="match status" value="1"/>
</dbReference>
<feature type="domain" description="M23ase beta-sheet core" evidence="3">
    <location>
        <begin position="150"/>
        <end position="248"/>
    </location>
</feature>
<feature type="transmembrane region" description="Helical" evidence="2">
    <location>
        <begin position="49"/>
        <end position="69"/>
    </location>
</feature>
<keyword evidence="5" id="KW-1185">Reference proteome</keyword>
<dbReference type="InterPro" id="IPR011055">
    <property type="entry name" value="Dup_hybrid_motif"/>
</dbReference>
<dbReference type="Gene3D" id="2.70.70.10">
    <property type="entry name" value="Glucose Permease (Domain IIA)"/>
    <property type="match status" value="1"/>
</dbReference>
<accession>A0A1X7KWU6</accession>
<name>A0A1X7KWU6_9BACL</name>
<dbReference type="GO" id="GO:0004222">
    <property type="term" value="F:metalloendopeptidase activity"/>
    <property type="evidence" value="ECO:0007669"/>
    <property type="project" value="TreeGrafter"/>
</dbReference>
<dbReference type="OrthoDB" id="2050153at2"/>
<evidence type="ECO:0000259" key="3">
    <source>
        <dbReference type="Pfam" id="PF01551"/>
    </source>
</evidence>
<dbReference type="Proteomes" id="UP000193834">
    <property type="component" value="Unassembled WGS sequence"/>
</dbReference>
<organism evidence="4 5">
    <name type="scientific">Paenibacillus aquistagni</name>
    <dbReference type="NCBI Taxonomy" id="1852522"/>
    <lineage>
        <taxon>Bacteria</taxon>
        <taxon>Bacillati</taxon>
        <taxon>Bacillota</taxon>
        <taxon>Bacilli</taxon>
        <taxon>Bacillales</taxon>
        <taxon>Paenibacillaceae</taxon>
        <taxon>Paenibacillus</taxon>
    </lineage>
</organism>
<dbReference type="AlphaFoldDB" id="A0A1X7KWU6"/>
<protein>
    <submittedName>
        <fullName evidence="4">Stage II sporulation protein Q</fullName>
    </submittedName>
</protein>
<dbReference type="InterPro" id="IPR050570">
    <property type="entry name" value="Cell_wall_metabolism_enzyme"/>
</dbReference>
<keyword evidence="2" id="KW-1133">Transmembrane helix</keyword>
<dbReference type="STRING" id="1852522.SAMN06295960_2774"/>
<proteinExistence type="predicted"/>
<dbReference type="PANTHER" id="PTHR21666:SF291">
    <property type="entry name" value="STAGE II SPORULATION PROTEIN Q"/>
    <property type="match status" value="1"/>
</dbReference>
<evidence type="ECO:0000313" key="4">
    <source>
        <dbReference type="EMBL" id="SMG45702.1"/>
    </source>
</evidence>
<reference evidence="4 5" key="1">
    <citation type="submission" date="2017-04" db="EMBL/GenBank/DDBJ databases">
        <authorList>
            <person name="Afonso C.L."/>
            <person name="Miller P.J."/>
            <person name="Scott M.A."/>
            <person name="Spackman E."/>
            <person name="Goraichik I."/>
            <person name="Dimitrov K.M."/>
            <person name="Suarez D.L."/>
            <person name="Swayne D.E."/>
        </authorList>
    </citation>
    <scope>NUCLEOTIDE SEQUENCE [LARGE SCALE GENOMIC DNA]</scope>
    <source>
        <strain evidence="4 5">11</strain>
    </source>
</reference>
<dbReference type="Pfam" id="PF01551">
    <property type="entry name" value="Peptidase_M23"/>
    <property type="match status" value="1"/>
</dbReference>
<keyword evidence="2" id="KW-0812">Transmembrane</keyword>
<dbReference type="SUPFAM" id="SSF51261">
    <property type="entry name" value="Duplicated hybrid motif"/>
    <property type="match status" value="1"/>
</dbReference>